<evidence type="ECO:0000256" key="5">
    <source>
        <dbReference type="ARBA" id="ARBA00022723"/>
    </source>
</evidence>
<feature type="region of interest" description="Disordered" evidence="10">
    <location>
        <begin position="1"/>
        <end position="24"/>
    </location>
</feature>
<name>A0A6A6Y0N1_9PEZI</name>
<dbReference type="GeneID" id="54457236"/>
<evidence type="ECO:0000256" key="7">
    <source>
        <dbReference type="ARBA" id="ARBA00023049"/>
    </source>
</evidence>
<keyword evidence="4 9" id="KW-0645">Protease</keyword>
<evidence type="ECO:0000256" key="2">
    <source>
        <dbReference type="ARBA" id="ARBA00009915"/>
    </source>
</evidence>
<dbReference type="Pfam" id="PF09768">
    <property type="entry name" value="Peptidase_M76"/>
    <property type="match status" value="1"/>
</dbReference>
<dbReference type="OrthoDB" id="285308at2759"/>
<dbReference type="PANTHER" id="PTHR21711:SF0">
    <property type="entry name" value="MITOCHONDRIAL INNER MEMBRANE PROTEASE ATP23 HOMOLOG"/>
    <property type="match status" value="1"/>
</dbReference>
<dbReference type="AlphaFoldDB" id="A0A6A6Y0N1"/>
<dbReference type="EMBL" id="MU003731">
    <property type="protein sequence ID" value="KAF2801367.1"/>
    <property type="molecule type" value="Genomic_DNA"/>
</dbReference>
<evidence type="ECO:0000256" key="6">
    <source>
        <dbReference type="ARBA" id="ARBA00022801"/>
    </source>
</evidence>
<dbReference type="EC" id="3.4.24.-" evidence="9"/>
<evidence type="ECO:0000313" key="12">
    <source>
        <dbReference type="Proteomes" id="UP000504636"/>
    </source>
</evidence>
<comment type="subcellular location">
    <subcellularLocation>
        <location evidence="1 9">Mitochondrion inner membrane</location>
        <topology evidence="1 9">Peripheral membrane protein</topology>
        <orientation evidence="1 9">Intermembrane side</orientation>
    </subcellularLocation>
</comment>
<evidence type="ECO:0000256" key="9">
    <source>
        <dbReference type="RuleBase" id="RU364057"/>
    </source>
</evidence>
<sequence>MTDSTNASPPQRTTEGASPNSPDLDPSFYTWSTLFTLLAGRGNPGDRERYLQIRDTVNEERDCKKCEDYRDYLLKYSPTVTFLQSEVAKLGGNLHAGNIHCKRCTESHKGGINPKVGVLLCSNHMKGRSHLEDTLSHELVHAWDYLRFKIDETNLRHQACTEIRASTLSGECRFTREFFGKSQFNITQQLQECVRRRATLSIKARPECKDDVHAAKVVNEVWDSCFSDTRPFDEIYR</sequence>
<keyword evidence="12" id="KW-1185">Reference proteome</keyword>
<dbReference type="PANTHER" id="PTHR21711">
    <property type="entry name" value="MITOCHONDRIAL INNER MEMBRANE PROTEASE"/>
    <property type="match status" value="1"/>
</dbReference>
<evidence type="ECO:0000256" key="10">
    <source>
        <dbReference type="SAM" id="MobiDB-lite"/>
    </source>
</evidence>
<keyword evidence="9" id="KW-0496">Mitochondrion</keyword>
<feature type="compositionally biased region" description="Polar residues" evidence="10">
    <location>
        <begin position="1"/>
        <end position="21"/>
    </location>
</feature>
<evidence type="ECO:0000256" key="8">
    <source>
        <dbReference type="ARBA" id="ARBA00025322"/>
    </source>
</evidence>
<accession>A0A6A6Y0N1</accession>
<evidence type="ECO:0000256" key="3">
    <source>
        <dbReference type="ARBA" id="ARBA00014615"/>
    </source>
</evidence>
<protein>
    <recommendedName>
        <fullName evidence="3 9">Mitochondrial inner membrane protease ATP23</fullName>
        <ecNumber evidence="9">3.4.24.-</ecNumber>
    </recommendedName>
</protein>
<keyword evidence="6 9" id="KW-0378">Hydrolase</keyword>
<evidence type="ECO:0000256" key="1">
    <source>
        <dbReference type="ARBA" id="ARBA00004137"/>
    </source>
</evidence>
<reference evidence="13" key="2">
    <citation type="submission" date="2020-04" db="EMBL/GenBank/DDBJ databases">
        <authorList>
            <consortium name="NCBI Genome Project"/>
        </authorList>
    </citation>
    <scope>NUCLEOTIDE SEQUENCE</scope>
    <source>
        <strain evidence="13">CBS 304.34</strain>
    </source>
</reference>
<keyword evidence="9" id="KW-0472">Membrane</keyword>
<keyword evidence="7 9" id="KW-0482">Metalloprotease</keyword>
<dbReference type="InterPro" id="IPR019165">
    <property type="entry name" value="Peptidase_M76_ATP23"/>
</dbReference>
<dbReference type="GO" id="GO:0034982">
    <property type="term" value="P:mitochondrial protein processing"/>
    <property type="evidence" value="ECO:0007669"/>
    <property type="project" value="TreeGrafter"/>
</dbReference>
<gene>
    <name evidence="11 13" type="ORF">BDZ99DRAFT_403491</name>
</gene>
<proteinExistence type="inferred from homology"/>
<dbReference type="GO" id="GO:0004222">
    <property type="term" value="F:metalloendopeptidase activity"/>
    <property type="evidence" value="ECO:0007669"/>
    <property type="project" value="InterPro"/>
</dbReference>
<dbReference type="Proteomes" id="UP000504636">
    <property type="component" value="Unplaced"/>
</dbReference>
<dbReference type="RefSeq" id="XP_033568331.1">
    <property type="nucleotide sequence ID" value="XM_033716343.1"/>
</dbReference>
<reference evidence="13" key="3">
    <citation type="submission" date="2025-04" db="UniProtKB">
        <authorList>
            <consortium name="RefSeq"/>
        </authorList>
    </citation>
    <scope>IDENTIFICATION</scope>
    <source>
        <strain evidence="13">CBS 304.34</strain>
    </source>
</reference>
<evidence type="ECO:0000313" key="11">
    <source>
        <dbReference type="EMBL" id="KAF2801367.1"/>
    </source>
</evidence>
<keyword evidence="5 9" id="KW-0479">Metal-binding</keyword>
<dbReference type="GO" id="GO:0046872">
    <property type="term" value="F:metal ion binding"/>
    <property type="evidence" value="ECO:0007669"/>
    <property type="project" value="UniProtKB-KW"/>
</dbReference>
<evidence type="ECO:0000256" key="4">
    <source>
        <dbReference type="ARBA" id="ARBA00022670"/>
    </source>
</evidence>
<organism evidence="11">
    <name type="scientific">Mytilinidion resinicola</name>
    <dbReference type="NCBI Taxonomy" id="574789"/>
    <lineage>
        <taxon>Eukaryota</taxon>
        <taxon>Fungi</taxon>
        <taxon>Dikarya</taxon>
        <taxon>Ascomycota</taxon>
        <taxon>Pezizomycotina</taxon>
        <taxon>Dothideomycetes</taxon>
        <taxon>Pleosporomycetidae</taxon>
        <taxon>Mytilinidiales</taxon>
        <taxon>Mytilinidiaceae</taxon>
        <taxon>Mytilinidion</taxon>
    </lineage>
</organism>
<comment type="function">
    <text evidence="8">Has a dual role in the assembly of mitochondrial ATPase. Acts as a protease that removes N-terminal residues of mitochondrial ATPase CF(0) subunit 6 at the intermembrane space side. Also involved in the correct assembly of the membrane-embedded ATPase CF(0) particle, probably mediating association of subunit 6 with the subunit 9 ring.</text>
</comment>
<dbReference type="GO" id="GO:0033615">
    <property type="term" value="P:mitochondrial proton-transporting ATP synthase complex assembly"/>
    <property type="evidence" value="ECO:0007669"/>
    <property type="project" value="TreeGrafter"/>
</dbReference>
<reference evidence="11 13" key="1">
    <citation type="journal article" date="2020" name="Stud. Mycol.">
        <title>101 Dothideomycetes genomes: a test case for predicting lifestyles and emergence of pathogens.</title>
        <authorList>
            <person name="Haridas S."/>
            <person name="Albert R."/>
            <person name="Binder M."/>
            <person name="Bloem J."/>
            <person name="Labutti K."/>
            <person name="Salamov A."/>
            <person name="Andreopoulos B."/>
            <person name="Baker S."/>
            <person name="Barry K."/>
            <person name="Bills G."/>
            <person name="Bluhm B."/>
            <person name="Cannon C."/>
            <person name="Castanera R."/>
            <person name="Culley D."/>
            <person name="Daum C."/>
            <person name="Ezra D."/>
            <person name="Gonzalez J."/>
            <person name="Henrissat B."/>
            <person name="Kuo A."/>
            <person name="Liang C."/>
            <person name="Lipzen A."/>
            <person name="Lutzoni F."/>
            <person name="Magnuson J."/>
            <person name="Mondo S."/>
            <person name="Nolan M."/>
            <person name="Ohm R."/>
            <person name="Pangilinan J."/>
            <person name="Park H.-J."/>
            <person name="Ramirez L."/>
            <person name="Alfaro M."/>
            <person name="Sun H."/>
            <person name="Tritt A."/>
            <person name="Yoshinaga Y."/>
            <person name="Zwiers L.-H."/>
            <person name="Turgeon B."/>
            <person name="Goodwin S."/>
            <person name="Spatafora J."/>
            <person name="Crous P."/>
            <person name="Grigoriev I."/>
        </authorList>
    </citation>
    <scope>NUCLEOTIDE SEQUENCE</scope>
    <source>
        <strain evidence="11 13">CBS 304.34</strain>
    </source>
</reference>
<dbReference type="GO" id="GO:0005743">
    <property type="term" value="C:mitochondrial inner membrane"/>
    <property type="evidence" value="ECO:0007669"/>
    <property type="project" value="UniProtKB-SubCell"/>
</dbReference>
<evidence type="ECO:0000313" key="13">
    <source>
        <dbReference type="RefSeq" id="XP_033568331.1"/>
    </source>
</evidence>
<comment type="similarity">
    <text evidence="2 9">Belongs to the peptidase M76 family.</text>
</comment>
<keyword evidence="9" id="KW-0999">Mitochondrion inner membrane</keyword>